<dbReference type="InterPro" id="IPR000719">
    <property type="entry name" value="Prot_kinase_dom"/>
</dbReference>
<dbReference type="Gene3D" id="1.10.510.10">
    <property type="entry name" value="Transferase(Phosphotransferase) domain 1"/>
    <property type="match status" value="1"/>
</dbReference>
<dbReference type="SMART" id="SM00220">
    <property type="entry name" value="S_TKc"/>
    <property type="match status" value="1"/>
</dbReference>
<reference evidence="2" key="1">
    <citation type="submission" date="2020-01" db="EMBL/GenBank/DDBJ databases">
        <authorList>
            <person name="Meier V. D."/>
            <person name="Meier V D."/>
        </authorList>
    </citation>
    <scope>NUCLEOTIDE SEQUENCE</scope>
    <source>
        <strain evidence="2">HLG_WM_MAG_07</strain>
    </source>
</reference>
<dbReference type="GO" id="GO:0004674">
    <property type="term" value="F:protein serine/threonine kinase activity"/>
    <property type="evidence" value="ECO:0007669"/>
    <property type="project" value="UniProtKB-KW"/>
</dbReference>
<accession>A0A6S6SWL2</accession>
<dbReference type="PANTHER" id="PTHR24362:SF309">
    <property type="entry name" value="PROTEIN KINASE DOMAIN-CONTAINING PROTEIN"/>
    <property type="match status" value="1"/>
</dbReference>
<dbReference type="SUPFAM" id="SSF56112">
    <property type="entry name" value="Protein kinase-like (PK-like)"/>
    <property type="match status" value="1"/>
</dbReference>
<keyword evidence="2" id="KW-0418">Kinase</keyword>
<keyword evidence="2" id="KW-0723">Serine/threonine-protein kinase</keyword>
<evidence type="ECO:0000313" key="2">
    <source>
        <dbReference type="EMBL" id="CAA6808946.1"/>
    </source>
</evidence>
<protein>
    <submittedName>
        <fullName evidence="2">Serine/threonine protein kinase</fullName>
    </submittedName>
</protein>
<dbReference type="PANTHER" id="PTHR24362">
    <property type="entry name" value="SERINE/THREONINE-PROTEIN KINASE NEK"/>
    <property type="match status" value="1"/>
</dbReference>
<dbReference type="GO" id="GO:0005524">
    <property type="term" value="F:ATP binding"/>
    <property type="evidence" value="ECO:0007669"/>
    <property type="project" value="InterPro"/>
</dbReference>
<dbReference type="CDD" id="cd14014">
    <property type="entry name" value="STKc_PknB_like"/>
    <property type="match status" value="1"/>
</dbReference>
<gene>
    <name evidence="2" type="ORF">HELGO_WM12876</name>
</gene>
<organism evidence="2">
    <name type="scientific">uncultured Thiotrichaceae bacterium</name>
    <dbReference type="NCBI Taxonomy" id="298394"/>
    <lineage>
        <taxon>Bacteria</taxon>
        <taxon>Pseudomonadati</taxon>
        <taxon>Pseudomonadota</taxon>
        <taxon>Gammaproteobacteria</taxon>
        <taxon>Thiotrichales</taxon>
        <taxon>Thiotrichaceae</taxon>
        <taxon>environmental samples</taxon>
    </lineage>
</organism>
<dbReference type="PROSITE" id="PS50011">
    <property type="entry name" value="PROTEIN_KINASE_DOM"/>
    <property type="match status" value="1"/>
</dbReference>
<evidence type="ECO:0000259" key="1">
    <source>
        <dbReference type="PROSITE" id="PS50011"/>
    </source>
</evidence>
<dbReference type="AlphaFoldDB" id="A0A6S6SWL2"/>
<sequence>MMQSSTSDWLNTSQPCYEDTPISLPGWRFKRLIHSNSHSTITLVQNKNYQLAVIKQFHYDVNLLSDSQIQDFIEAVDRIRAIKNPKFIRIDNAGLYKGTFYLLMEYLPSPNLAETLLHNPTLSIKQRLDWFRDITLCLQSLHDAGLLHRDLKPSNIMFRDEELILVDCGIENQWLINAGYISEGEVHCTPSYVSPEHAAGEVCTVQSDIYSLGIILYELITFYKPFEAGTSLDLIKQHALAKVPLLPTAFEPLQDSLECMLAKHPDDRYRNIQTFLWDFDERRRRLNNLNT</sequence>
<dbReference type="InterPro" id="IPR011009">
    <property type="entry name" value="Kinase-like_dom_sf"/>
</dbReference>
<name>A0A6S6SWL2_9GAMM</name>
<proteinExistence type="predicted"/>
<dbReference type="InterPro" id="IPR008271">
    <property type="entry name" value="Ser/Thr_kinase_AS"/>
</dbReference>
<dbReference type="EMBL" id="CACVAY010000038">
    <property type="protein sequence ID" value="CAA6808946.1"/>
    <property type="molecule type" value="Genomic_DNA"/>
</dbReference>
<dbReference type="PROSITE" id="PS00108">
    <property type="entry name" value="PROTEIN_KINASE_ST"/>
    <property type="match status" value="1"/>
</dbReference>
<feature type="domain" description="Protein kinase" evidence="1">
    <location>
        <begin position="27"/>
        <end position="286"/>
    </location>
</feature>
<dbReference type="Pfam" id="PF00069">
    <property type="entry name" value="Pkinase"/>
    <property type="match status" value="1"/>
</dbReference>
<keyword evidence="2" id="KW-0808">Transferase</keyword>